<comment type="caution">
    <text evidence="2">The sequence shown here is derived from an EMBL/GenBank/DDBJ whole genome shotgun (WGS) entry which is preliminary data.</text>
</comment>
<evidence type="ECO:0000313" key="3">
    <source>
        <dbReference type="Proteomes" id="UP000308730"/>
    </source>
</evidence>
<evidence type="ECO:0000256" key="1">
    <source>
        <dbReference type="SAM" id="MobiDB-lite"/>
    </source>
</evidence>
<feature type="compositionally biased region" description="Pro residues" evidence="1">
    <location>
        <begin position="546"/>
        <end position="555"/>
    </location>
</feature>
<feature type="compositionally biased region" description="Pro residues" evidence="1">
    <location>
        <begin position="331"/>
        <end position="340"/>
    </location>
</feature>
<protein>
    <submittedName>
        <fullName evidence="2">Uncharacterized protein</fullName>
    </submittedName>
</protein>
<feature type="region of interest" description="Disordered" evidence="1">
    <location>
        <begin position="252"/>
        <end position="341"/>
    </location>
</feature>
<feature type="region of interest" description="Disordered" evidence="1">
    <location>
        <begin position="539"/>
        <end position="580"/>
    </location>
</feature>
<organism evidence="2 3">
    <name type="scientific">Antrodiella citrinella</name>
    <dbReference type="NCBI Taxonomy" id="2447956"/>
    <lineage>
        <taxon>Eukaryota</taxon>
        <taxon>Fungi</taxon>
        <taxon>Dikarya</taxon>
        <taxon>Basidiomycota</taxon>
        <taxon>Agaricomycotina</taxon>
        <taxon>Agaricomycetes</taxon>
        <taxon>Polyporales</taxon>
        <taxon>Steccherinaceae</taxon>
        <taxon>Antrodiella</taxon>
    </lineage>
</organism>
<dbReference type="Proteomes" id="UP000308730">
    <property type="component" value="Unassembled WGS sequence"/>
</dbReference>
<reference evidence="2 3" key="1">
    <citation type="submission" date="2019-02" db="EMBL/GenBank/DDBJ databases">
        <title>Genome sequencing of the rare red list fungi Antrodiella citrinella (Flaviporus citrinellus).</title>
        <authorList>
            <person name="Buettner E."/>
            <person name="Kellner H."/>
        </authorList>
    </citation>
    <scope>NUCLEOTIDE SEQUENCE [LARGE SCALE GENOMIC DNA]</scope>
    <source>
        <strain evidence="2 3">DSM 108506</strain>
    </source>
</reference>
<accession>A0A4S4MZ83</accession>
<feature type="compositionally biased region" description="Pro residues" evidence="1">
    <location>
        <begin position="167"/>
        <end position="182"/>
    </location>
</feature>
<dbReference type="AlphaFoldDB" id="A0A4S4MZ83"/>
<proteinExistence type="predicted"/>
<keyword evidence="3" id="KW-1185">Reference proteome</keyword>
<name>A0A4S4MZ83_9APHY</name>
<feature type="compositionally biased region" description="Acidic residues" evidence="1">
    <location>
        <begin position="273"/>
        <end position="283"/>
    </location>
</feature>
<gene>
    <name evidence="2" type="ORF">EUX98_g3361</name>
</gene>
<sequence length="734" mass="82224">MIIRLIPHPPLNVVLFTVSFNTKLPSVIQLPQFYSNQLGLLSQHELDRPISYHCLDKATWLIACLHEVSFDLSIGNGLVGVRCTFIDGDVKEWTFSSDRCSHDLVNVCRDVRWSAMQAERERYERYSMHQIPEEVSQPKKHKKQRSLLMSLVSSLVPSTSPVRNRESPPPPARRCPPPPPPSNLSSQTLRRRARSTLVDSFRRFVVTGLSQYFPSGSYGCGYVPFMVRSMLRRNEDRMAALLHEAGLGSISIYGSRTSPQRPLLRGQLSDSPFYDDEEAEETSLESRSTDTDGSSVHTPTDAPGCSTFLPTPPMSPHHPRKGRPSRDLPRTPTPPSPVFTPHPQIINNINALNHTSHQLQHLLSTLAQSRVVADQEDKQVLAVLEVKSRRRAWSNRDLLGGARACDVGFGMPEHSSPLGRSVISADEVEVEDASTGDGWNSGDLVKRMRELNLRKTPSRLSLNSVNRLFPVSEEDEEDHVDLQTTSRVALDLFSDSDSENDHEQGHGYGYGEYEYAAEDFDGVTPSVRLIEDAENGLLTPLSLPLTPSPTPPPSPSTQSSFSDPPPRRERKRSMMNRPTLPVLDVEMSLRQDPDLPAAPAAPPASIQVDQRVFYPQQQTQYHYGHHPLMQTTARYRFDPQTKIEIFDVSYDDDLESSYSSYSSYPSIAETEEPEEFTLGMDLSPPSQRHMTLPLPVTAYNPDACEKHFDRDEWIVGVGQGVEVGVEVGVRYHCA</sequence>
<feature type="region of interest" description="Disordered" evidence="1">
    <location>
        <begin position="155"/>
        <end position="192"/>
    </location>
</feature>
<dbReference type="EMBL" id="SGPM01000066">
    <property type="protein sequence ID" value="THH30828.1"/>
    <property type="molecule type" value="Genomic_DNA"/>
</dbReference>
<evidence type="ECO:0000313" key="2">
    <source>
        <dbReference type="EMBL" id="THH30828.1"/>
    </source>
</evidence>
<dbReference type="OrthoDB" id="3224257at2759"/>